<feature type="compositionally biased region" description="Polar residues" evidence="1">
    <location>
        <begin position="672"/>
        <end position="686"/>
    </location>
</feature>
<feature type="region of interest" description="Disordered" evidence="1">
    <location>
        <begin position="672"/>
        <end position="721"/>
    </location>
</feature>
<accession>A0ABP1QKF2</accession>
<dbReference type="Proteomes" id="UP001642540">
    <property type="component" value="Unassembled WGS sequence"/>
</dbReference>
<dbReference type="EMBL" id="CAXLJM020000038">
    <property type="protein sequence ID" value="CAL8106693.1"/>
    <property type="molecule type" value="Genomic_DNA"/>
</dbReference>
<feature type="region of interest" description="Disordered" evidence="1">
    <location>
        <begin position="747"/>
        <end position="805"/>
    </location>
</feature>
<sequence length="816" mass="89437">MASSADISVWDLWAEAAKESESLGDPVFLECLEAVTSSRFFVDLPDDKLKSSLSIINTLLNDPKTRSKGLTLLSEFLTQSNPSRLITFQDSIISALHLVVKGLESPLASNVLVCFIPKCHSMTEVNQCMTSSIIPKILAHFCENSQDSNTQKSVEELTLLRVCLEEYHGPCGQFRDKLEKVLVPLVDSDNGILLNFLGDVMPLLSYAGGGGGGGEKHTKDWSDMLTKVLKTTYSTLYALYGSSCPLLEQENPFDGEQLAGLKRIAEPQVLLRMSLLKRRLHRLLIIISAYLRMPFPAPKLVPQKGILKLITILTALNPVTTQNVRRKEDIFLSAAIPAIHSASMDVLKSLLLCVGTNIYIDAVSVEHLLTSEFKWIQERPAAYVDFKLQLYRALASWLVTTGGVVTNLKTMSAWVDVVGNDTRVEKDVVELKILSKPKSGKSVKLMNSSSLPLGATTSLTFVQKNADVCKLALISLTLLIPSLDGPNHRKIYEHLVRTCAVINQFQTPPSPYDNAYCRKLIYENLSFVTKNPHPRSPITLSLIVSLFRKGMQDPTALVSSFCSAQLSAIERLMHPISAPLSLAGPSAVPVALDNSNINTVNIANSIASASEGSEDEEENEQIDNDKEMQIENQSHTEQSNSTGVPLLVYPDQLKQIVRDVFLESLTNGVPINVSQTQRRTPPTHSVTSDRRSATHSTFSGNSNKAAKVLTSTSPSAPSYDSDVVEVNDDSSVEAIEPITNGIRHPENELISNQTEVDDNCKRKLADDDGSEYESMSNGDTQFKKTKTSSPLKSATTLEGPSVDEMLSSFIDLEPAS</sequence>
<proteinExistence type="predicted"/>
<evidence type="ECO:0000256" key="1">
    <source>
        <dbReference type="SAM" id="MobiDB-lite"/>
    </source>
</evidence>
<gene>
    <name evidence="2" type="ORF">ODALV1_LOCUS12438</name>
</gene>
<dbReference type="PANTHER" id="PTHR34105:SF1">
    <property type="entry name" value="PROLINE-, GLUTAMIC ACID- AND LEUCINE-RICH PROTEIN 1"/>
    <property type="match status" value="1"/>
</dbReference>
<reference evidence="2 3" key="1">
    <citation type="submission" date="2024-08" db="EMBL/GenBank/DDBJ databases">
        <authorList>
            <person name="Cucini C."/>
            <person name="Frati F."/>
        </authorList>
    </citation>
    <scope>NUCLEOTIDE SEQUENCE [LARGE SCALE GENOMIC DNA]</scope>
</reference>
<dbReference type="PANTHER" id="PTHR34105">
    <property type="entry name" value="PROLINE-, GLUTAMIC ACID- AND LEUCINE-RICH PROTEIN 1"/>
    <property type="match status" value="1"/>
</dbReference>
<name>A0ABP1QKF2_9HEXA</name>
<evidence type="ECO:0000313" key="2">
    <source>
        <dbReference type="EMBL" id="CAL8106693.1"/>
    </source>
</evidence>
<comment type="caution">
    <text evidence="2">The sequence shown here is derived from an EMBL/GenBank/DDBJ whole genome shotgun (WGS) entry which is preliminary data.</text>
</comment>
<feature type="compositionally biased region" description="Polar residues" evidence="1">
    <location>
        <begin position="787"/>
        <end position="798"/>
    </location>
</feature>
<evidence type="ECO:0008006" key="4">
    <source>
        <dbReference type="Google" id="ProtNLM"/>
    </source>
</evidence>
<feature type="compositionally biased region" description="Polar residues" evidence="1">
    <location>
        <begin position="694"/>
        <end position="716"/>
    </location>
</feature>
<protein>
    <recommendedName>
        <fullName evidence="4">Proline-, glutamic acid-and leucine-rich protein 1</fullName>
    </recommendedName>
</protein>
<keyword evidence="3" id="KW-1185">Reference proteome</keyword>
<evidence type="ECO:0000313" key="3">
    <source>
        <dbReference type="Proteomes" id="UP001642540"/>
    </source>
</evidence>
<organism evidence="2 3">
    <name type="scientific">Orchesella dallaii</name>
    <dbReference type="NCBI Taxonomy" id="48710"/>
    <lineage>
        <taxon>Eukaryota</taxon>
        <taxon>Metazoa</taxon>
        <taxon>Ecdysozoa</taxon>
        <taxon>Arthropoda</taxon>
        <taxon>Hexapoda</taxon>
        <taxon>Collembola</taxon>
        <taxon>Entomobryomorpha</taxon>
        <taxon>Entomobryoidea</taxon>
        <taxon>Orchesellidae</taxon>
        <taxon>Orchesellinae</taxon>
        <taxon>Orchesella</taxon>
    </lineage>
</organism>